<evidence type="ECO:0000256" key="1">
    <source>
        <dbReference type="ARBA" id="ARBA00006930"/>
    </source>
</evidence>
<dbReference type="AlphaFoldDB" id="A0A2T0BCP1"/>
<evidence type="ECO:0000256" key="4">
    <source>
        <dbReference type="SAM" id="Coils"/>
    </source>
</evidence>
<protein>
    <recommendedName>
        <fullName evidence="3">Nuclease SbcCD subunit C</fullName>
    </recommendedName>
</protein>
<evidence type="ECO:0000313" key="7">
    <source>
        <dbReference type="Proteomes" id="UP000239471"/>
    </source>
</evidence>
<dbReference type="InterPro" id="IPR027417">
    <property type="entry name" value="P-loop_NTPase"/>
</dbReference>
<accession>A0A2T0BCP1</accession>
<comment type="subunit">
    <text evidence="2">Heterodimer of SbcC and SbcD.</text>
</comment>
<dbReference type="PANTHER" id="PTHR32114:SF2">
    <property type="entry name" value="ABC TRANSPORTER ABCH.3"/>
    <property type="match status" value="1"/>
</dbReference>
<dbReference type="Proteomes" id="UP000239471">
    <property type="component" value="Unassembled WGS sequence"/>
</dbReference>
<dbReference type="OrthoDB" id="9795626at2"/>
<dbReference type="SUPFAM" id="SSF52540">
    <property type="entry name" value="P-loop containing nucleoside triphosphate hydrolases"/>
    <property type="match status" value="2"/>
</dbReference>
<dbReference type="Pfam" id="PF13476">
    <property type="entry name" value="AAA_23"/>
    <property type="match status" value="1"/>
</dbReference>
<feature type="coiled-coil region" evidence="4">
    <location>
        <begin position="402"/>
        <end position="442"/>
    </location>
</feature>
<dbReference type="InterPro" id="IPR038729">
    <property type="entry name" value="Rad50/SbcC_AAA"/>
</dbReference>
<proteinExistence type="inferred from homology"/>
<dbReference type="Gene3D" id="3.40.50.300">
    <property type="entry name" value="P-loop containing nucleotide triphosphate hydrolases"/>
    <property type="match status" value="2"/>
</dbReference>
<feature type="coiled-coil region" evidence="4">
    <location>
        <begin position="333"/>
        <end position="377"/>
    </location>
</feature>
<dbReference type="Pfam" id="PF13558">
    <property type="entry name" value="SbcC_Walker_B"/>
    <property type="match status" value="1"/>
</dbReference>
<evidence type="ECO:0000256" key="3">
    <source>
        <dbReference type="ARBA" id="ARBA00013368"/>
    </source>
</evidence>
<dbReference type="EMBL" id="PVXQ01000027">
    <property type="protein sequence ID" value="PRR81577.1"/>
    <property type="molecule type" value="Genomic_DNA"/>
</dbReference>
<evidence type="ECO:0000256" key="2">
    <source>
        <dbReference type="ARBA" id="ARBA00011322"/>
    </source>
</evidence>
<keyword evidence="4" id="KW-0175">Coiled coil</keyword>
<evidence type="ECO:0000313" key="6">
    <source>
        <dbReference type="EMBL" id="PRR81577.1"/>
    </source>
</evidence>
<dbReference type="GO" id="GO:0006302">
    <property type="term" value="P:double-strand break repair"/>
    <property type="evidence" value="ECO:0007669"/>
    <property type="project" value="InterPro"/>
</dbReference>
<comment type="caution">
    <text evidence="6">The sequence shown here is derived from an EMBL/GenBank/DDBJ whole genome shotgun (WGS) entry which is preliminary data.</text>
</comment>
<organism evidence="6 7">
    <name type="scientific">Clostridium vincentii</name>
    <dbReference type="NCBI Taxonomy" id="52704"/>
    <lineage>
        <taxon>Bacteria</taxon>
        <taxon>Bacillati</taxon>
        <taxon>Bacillota</taxon>
        <taxon>Clostridia</taxon>
        <taxon>Eubacteriales</taxon>
        <taxon>Clostridiaceae</taxon>
        <taxon>Clostridium</taxon>
    </lineage>
</organism>
<gene>
    <name evidence="6" type="primary">sbcC</name>
    <name evidence="6" type="ORF">CLVI_24150</name>
</gene>
<evidence type="ECO:0000259" key="5">
    <source>
        <dbReference type="Pfam" id="PF13476"/>
    </source>
</evidence>
<name>A0A2T0BCP1_9CLOT</name>
<dbReference type="RefSeq" id="WP_106060353.1">
    <property type="nucleotide sequence ID" value="NZ_PVXQ01000027.1"/>
</dbReference>
<feature type="coiled-coil region" evidence="4">
    <location>
        <begin position="685"/>
        <end position="867"/>
    </location>
</feature>
<feature type="domain" description="Rad50/SbcC-type AAA" evidence="5">
    <location>
        <begin position="5"/>
        <end position="262"/>
    </location>
</feature>
<comment type="similarity">
    <text evidence="1">Belongs to the SMC family. SbcC subfamily.</text>
</comment>
<keyword evidence="7" id="KW-1185">Reference proteome</keyword>
<dbReference type="GO" id="GO:0016887">
    <property type="term" value="F:ATP hydrolysis activity"/>
    <property type="evidence" value="ECO:0007669"/>
    <property type="project" value="InterPro"/>
</dbReference>
<reference evidence="6 7" key="1">
    <citation type="submission" date="2018-03" db="EMBL/GenBank/DDBJ databases">
        <title>Genome sequence of Clostridium vincentii DSM 10228.</title>
        <authorList>
            <person name="Poehlein A."/>
            <person name="Daniel R."/>
        </authorList>
    </citation>
    <scope>NUCLEOTIDE SEQUENCE [LARGE SCALE GENOMIC DNA]</scope>
    <source>
        <strain evidence="6 7">DSM 10228</strain>
    </source>
</reference>
<sequence length="1040" mass="119781">MRPFKLVISAFGPYAKEETIDFSLLDGKNIFLITGATGAGKTTIFDAISYALFGEASGSSRETDSLRSDFAASNRLTFVELDFELRGDIYHVKRIPQQLKPKVKGEGFTNQSAEAELVLPDGKVRTGSSNVSNKINEILGINKEQFKQIVMLPQGEFKKLLLADSKEREVIFRKIFGTHTYERIQSFLYDKSRELSKGLEKSKDRILVNIKNIKSEEPIIIGDDFEITYVIGKLKLLIIESKEAGSKVDKELNRIRKYIEKCQIEKFQGENNNNLIIEAKKVYEKLKDRINDKPTIEKKEELLEKINKAKDIFYIEDEIIRQKRNRENKNIDKNNSEIKVNKLKVELRRAEETLINEEKREKEKLKLIEEINLLNEKKPKIVEFDKKTKNIERLSLKTKNNLELTKGEEKQLENLKKELKTKEALMKDIVEAEKEKILIDKEIKESTVLIEEVRELYACTIKLTDSKSRYEKLGVKFKEKEVSYKKCKNDYEIKEEIYMKAQAGILAMDLKENMPCPVCGALEHPTPAIRIKGVPTEEELKKSKRLFEEMQVEYNSILLELTKVKEGIDTLERDIIGSKLEKLSKQINCSSEYDNETNNNILNIGKQKAEKLTILKRNVDDIIKIIATKEPTNSRIEKVEVELKEREEALVILRKDYTLIFGELKGEEEILKHIEAEVPKEIRSTKELDRRINELEQKVQEYNKLLKLAVDMANRFNNSLASENSKFHEIENSLNEIKDEIKNKTNLMEEKIKISDFASREEYEDTKRYINNIEKISNEISYYKEEFKSLSDRNEELKEKTKDIEFVELEKYEEDIKENRIKEEIVNKESKEIYSIISNNTNIIKEIKAIQQEVQDKEEEYKVIGELAALSNGKRSPYITFERFVLASYFQEIIDSANIRISKMTGERYILKRKEDKGKGTAQQGLELEVYDNYTGKCRHVKTLSGGESFKASLALALGLSDVVQSNAGGISLDTIFIDEGFGTLDSESLDNAISSLLELQSGGRLVGIISHVPELKERVETKLEITTCAEGSSAKFSAS</sequence>
<dbReference type="PANTHER" id="PTHR32114">
    <property type="entry name" value="ABC TRANSPORTER ABCH.3"/>
    <property type="match status" value="1"/>
</dbReference>